<dbReference type="PANTHER" id="PTHR43877:SF2">
    <property type="entry name" value="AMINOALKYLPHOSPHONATE N-ACETYLTRANSFERASE-RELATED"/>
    <property type="match status" value="1"/>
</dbReference>
<dbReference type="CDD" id="cd04301">
    <property type="entry name" value="NAT_SF"/>
    <property type="match status" value="1"/>
</dbReference>
<dbReference type="SUPFAM" id="SSF55729">
    <property type="entry name" value="Acyl-CoA N-acyltransferases (Nat)"/>
    <property type="match status" value="1"/>
</dbReference>
<dbReference type="InterPro" id="IPR000182">
    <property type="entry name" value="GNAT_dom"/>
</dbReference>
<dbReference type="EMBL" id="JAFFJS010000005">
    <property type="protein sequence ID" value="MBM9433714.1"/>
    <property type="molecule type" value="Genomic_DNA"/>
</dbReference>
<organism evidence="4 5">
    <name type="scientific">Flaviflexus equikiangi</name>
    <dbReference type="NCBI Taxonomy" id="2758573"/>
    <lineage>
        <taxon>Bacteria</taxon>
        <taxon>Bacillati</taxon>
        <taxon>Actinomycetota</taxon>
        <taxon>Actinomycetes</taxon>
        <taxon>Actinomycetales</taxon>
        <taxon>Actinomycetaceae</taxon>
        <taxon>Flaviflexus</taxon>
    </lineage>
</organism>
<keyword evidence="5" id="KW-1185">Reference proteome</keyword>
<protein>
    <submittedName>
        <fullName evidence="4">GNAT family N-acetyltransferase</fullName>
    </submittedName>
</protein>
<sequence length="150" mass="16440">MPVELVNDATPEVVEAINTLLPQLSSSASTLSEEEIDVFLSQDNVYLFMFRSEGTNEITGMLSLATFRIPTGLRAWIEDVVVSTAARGQGAGKALVDEAVAFAGKMGAKSVDLTSRPNRESANRLYVRCGFDKRETNVYRYKEAQVIDSI</sequence>
<dbReference type="Gene3D" id="3.40.630.30">
    <property type="match status" value="1"/>
</dbReference>
<feature type="domain" description="N-acetyltransferase" evidence="3">
    <location>
        <begin position="4"/>
        <end position="150"/>
    </location>
</feature>
<evidence type="ECO:0000259" key="3">
    <source>
        <dbReference type="PROSITE" id="PS51186"/>
    </source>
</evidence>
<accession>A0ABS2TGD7</accession>
<dbReference type="PANTHER" id="PTHR43877">
    <property type="entry name" value="AMINOALKYLPHOSPHONATE N-ACETYLTRANSFERASE-RELATED-RELATED"/>
    <property type="match status" value="1"/>
</dbReference>
<evidence type="ECO:0000313" key="4">
    <source>
        <dbReference type="EMBL" id="MBM9433714.1"/>
    </source>
</evidence>
<name>A0ABS2TGD7_9ACTO</name>
<proteinExistence type="predicted"/>
<keyword evidence="1" id="KW-0808">Transferase</keyword>
<gene>
    <name evidence="4" type="ORF">JVW63_08405</name>
</gene>
<evidence type="ECO:0000313" key="5">
    <source>
        <dbReference type="Proteomes" id="UP000705983"/>
    </source>
</evidence>
<dbReference type="Pfam" id="PF00583">
    <property type="entry name" value="Acetyltransf_1"/>
    <property type="match status" value="1"/>
</dbReference>
<comment type="caution">
    <text evidence="4">The sequence shown here is derived from an EMBL/GenBank/DDBJ whole genome shotgun (WGS) entry which is preliminary data.</text>
</comment>
<dbReference type="PROSITE" id="PS51186">
    <property type="entry name" value="GNAT"/>
    <property type="match status" value="1"/>
</dbReference>
<dbReference type="RefSeq" id="WP_182173681.1">
    <property type="nucleotide sequence ID" value="NZ_CP059676.1"/>
</dbReference>
<keyword evidence="2" id="KW-0012">Acyltransferase</keyword>
<dbReference type="InterPro" id="IPR016181">
    <property type="entry name" value="Acyl_CoA_acyltransferase"/>
</dbReference>
<evidence type="ECO:0000256" key="1">
    <source>
        <dbReference type="ARBA" id="ARBA00022679"/>
    </source>
</evidence>
<dbReference type="InterPro" id="IPR050832">
    <property type="entry name" value="Bact_Acetyltransf"/>
</dbReference>
<reference evidence="5" key="1">
    <citation type="submission" date="2021-02" db="EMBL/GenBank/DDBJ databases">
        <title>Leucobacter sp. CX169.</title>
        <authorList>
            <person name="Cheng Y."/>
        </authorList>
    </citation>
    <scope>NUCLEOTIDE SEQUENCE [LARGE SCALE GENOMIC DNA]</scope>
    <source>
        <strain evidence="5">JY899</strain>
    </source>
</reference>
<dbReference type="Proteomes" id="UP000705983">
    <property type="component" value="Unassembled WGS sequence"/>
</dbReference>
<evidence type="ECO:0000256" key="2">
    <source>
        <dbReference type="ARBA" id="ARBA00023315"/>
    </source>
</evidence>